<comment type="caution">
    <text evidence="3">The sequence shown here is derived from an EMBL/GenBank/DDBJ whole genome shotgun (WGS) entry which is preliminary data.</text>
</comment>
<dbReference type="EMBL" id="JAETWB010000005">
    <property type="protein sequence ID" value="MBL6079215.1"/>
    <property type="molecule type" value="Genomic_DNA"/>
</dbReference>
<evidence type="ECO:0000256" key="1">
    <source>
        <dbReference type="SAM" id="MobiDB-lite"/>
    </source>
</evidence>
<feature type="region of interest" description="Disordered" evidence="1">
    <location>
        <begin position="210"/>
        <end position="234"/>
    </location>
</feature>
<keyword evidence="4" id="KW-1185">Reference proteome</keyword>
<evidence type="ECO:0000313" key="3">
    <source>
        <dbReference type="EMBL" id="MBL6079215.1"/>
    </source>
</evidence>
<name>A0ABS1U3U0_9PROT</name>
<proteinExistence type="predicted"/>
<dbReference type="Proteomes" id="UP000660885">
    <property type="component" value="Unassembled WGS sequence"/>
</dbReference>
<reference evidence="3 4" key="1">
    <citation type="submission" date="2021-01" db="EMBL/GenBank/DDBJ databases">
        <title>Belnapia mucosa sp. nov. and Belnapia arida sp. nov., isolated from the Tabernas Desert (Almeria, Spain).</title>
        <authorList>
            <person name="Molina-Menor E."/>
            <person name="Vidal-Verdu A."/>
            <person name="Calonge A."/>
            <person name="Satari L."/>
            <person name="Pereto J."/>
            <person name="Porcar M."/>
        </authorList>
    </citation>
    <scope>NUCLEOTIDE SEQUENCE [LARGE SCALE GENOMIC DNA]</scope>
    <source>
        <strain evidence="3 4">T18</strain>
    </source>
</reference>
<accession>A0ABS1U3U0</accession>
<dbReference type="SUPFAM" id="SSF55729">
    <property type="entry name" value="Acyl-CoA N-acyltransferases (Nat)"/>
    <property type="match status" value="1"/>
</dbReference>
<sequence>MQAEAMRVETDAHRRTESAPPLRIRRLDEEELPAIEQHLLEFGWLDRHARFGAGTSDLAVAAYVLRMNPSCAILVGAVEEASGKIVGLAGAQLALAPGHVKMAVTVHPDHSSCGLGRRLLRQALSGAAAQGQEVAHFFFSADNRPILALVCSLGADMAATFDRAELRLDAFGPPTPPPFVLLLRQGGHGSVRRVVAHPGICETLAAKSGRCSGDDGPPTCTQSGVWRGVAPRRS</sequence>
<dbReference type="PROSITE" id="PS51186">
    <property type="entry name" value="GNAT"/>
    <property type="match status" value="1"/>
</dbReference>
<dbReference type="Gene3D" id="3.40.630.30">
    <property type="match status" value="1"/>
</dbReference>
<dbReference type="CDD" id="cd04301">
    <property type="entry name" value="NAT_SF"/>
    <property type="match status" value="1"/>
</dbReference>
<dbReference type="InterPro" id="IPR016181">
    <property type="entry name" value="Acyl_CoA_acyltransferase"/>
</dbReference>
<dbReference type="Pfam" id="PF00583">
    <property type="entry name" value="Acetyltransf_1"/>
    <property type="match status" value="1"/>
</dbReference>
<organism evidence="3 4">
    <name type="scientific">Belnapia arida</name>
    <dbReference type="NCBI Taxonomy" id="2804533"/>
    <lineage>
        <taxon>Bacteria</taxon>
        <taxon>Pseudomonadati</taxon>
        <taxon>Pseudomonadota</taxon>
        <taxon>Alphaproteobacteria</taxon>
        <taxon>Acetobacterales</taxon>
        <taxon>Roseomonadaceae</taxon>
        <taxon>Belnapia</taxon>
    </lineage>
</organism>
<evidence type="ECO:0000313" key="4">
    <source>
        <dbReference type="Proteomes" id="UP000660885"/>
    </source>
</evidence>
<gene>
    <name evidence="3" type="ORF">JMJ56_14445</name>
</gene>
<evidence type="ECO:0000259" key="2">
    <source>
        <dbReference type="PROSITE" id="PS51186"/>
    </source>
</evidence>
<dbReference type="InterPro" id="IPR000182">
    <property type="entry name" value="GNAT_dom"/>
</dbReference>
<protein>
    <submittedName>
        <fullName evidence="3">GNAT family N-acetyltransferase</fullName>
    </submittedName>
</protein>
<feature type="domain" description="N-acetyltransferase" evidence="2">
    <location>
        <begin position="22"/>
        <end position="178"/>
    </location>
</feature>
<dbReference type="RefSeq" id="WP_202832459.1">
    <property type="nucleotide sequence ID" value="NZ_JAETWB010000005.1"/>
</dbReference>